<dbReference type="Pfam" id="PF00171">
    <property type="entry name" value="Aldedh"/>
    <property type="match status" value="1"/>
</dbReference>
<dbReference type="InterPro" id="IPR016163">
    <property type="entry name" value="Ald_DH_C"/>
</dbReference>
<dbReference type="InterPro" id="IPR012394">
    <property type="entry name" value="Aldehyde_DH_NAD(P)"/>
</dbReference>
<dbReference type="InterPro" id="IPR016162">
    <property type="entry name" value="Ald_DH_N"/>
</dbReference>
<evidence type="ECO:0000256" key="5">
    <source>
        <dbReference type="SAM" id="MobiDB-lite"/>
    </source>
</evidence>
<evidence type="ECO:0000259" key="7">
    <source>
        <dbReference type="Pfam" id="PF01965"/>
    </source>
</evidence>
<dbReference type="CDD" id="cd07087">
    <property type="entry name" value="ALDH_F3-13-14_CALDH-like"/>
    <property type="match status" value="1"/>
</dbReference>
<dbReference type="InterPro" id="IPR029510">
    <property type="entry name" value="Ald_DH_CS_GLU"/>
</dbReference>
<dbReference type="Proteomes" id="UP000671836">
    <property type="component" value="Chromosome"/>
</dbReference>
<sequence>MTSVLFVVTGAGHWTLADGTSHPTGFWAEELAEPHRILREAGHRITIATPGGVAAPVDLASLAAEANGGQDRADRLASYLEAIRAELEAPAALEKVDPDDYDLVFYPGGHGPMEDLAHDPVSGRILTRTLESGKPLALVCHAPAALLAARHEDAHREDAHREDAHREEGGREDGARPFAGYRMTAFSNAEETAAGFADRAAWLLADRLTELGADVVAAEPFTPHIVVDRNLYTGQNPASSAPLAHALVAALARTTETAAATDTDPAAVVARLRAEFATGRTKPLDWRLRQLRALRTLLTERSEELLAALHADLGKGPKEAYRTEIAFALNELDHTVAHLTEWLRPRAVALPEALRPAEARVVRDPLGVVLVIAPWNYPLQLALTPLVGALAAGNAAVVKPSELAPATSAALARLLPRYLDPRAVAVVEGAVAETTALLEQRFDHIFYTGNGTVARIIMAAAARNLTPVTLELGGKSPVLVEPGADLAVTAERIVRGKFLNAGQTCVAPDYVLAIGDTAAALEEHLAAAVRAAYGEDPSADEEYGRIVNDRHFDRLTGLLDEGRVVTGGAHDRATRYLAPTVLADVSPDAPVMREEIFGPILPVIGVPDLDAAIAFVNERDKPLALYAFTESPATKARLAEETSSGALAFGLPVAHLTVPDLPFGGVGESGMGRYHGPYSIDTFSHTKAVLDKPLG</sequence>
<dbReference type="InterPro" id="IPR002818">
    <property type="entry name" value="DJ-1/PfpI"/>
</dbReference>
<evidence type="ECO:0000256" key="1">
    <source>
        <dbReference type="ARBA" id="ARBA00009986"/>
    </source>
</evidence>
<evidence type="ECO:0000313" key="9">
    <source>
        <dbReference type="Proteomes" id="UP000671836"/>
    </source>
</evidence>
<feature type="active site" evidence="3">
    <location>
        <position position="471"/>
    </location>
</feature>
<feature type="compositionally biased region" description="Basic and acidic residues" evidence="5">
    <location>
        <begin position="153"/>
        <end position="175"/>
    </location>
</feature>
<reference evidence="8 9" key="1">
    <citation type="submission" date="2021-03" db="EMBL/GenBank/DDBJ databases">
        <title>Streptomyces strains.</title>
        <authorList>
            <person name="Lund M.B."/>
            <person name="Toerring T."/>
        </authorList>
    </citation>
    <scope>NUCLEOTIDE SEQUENCE [LARGE SCALE GENOMIC DNA]</scope>
    <source>
        <strain evidence="8 9">KCC S-1010</strain>
    </source>
</reference>
<evidence type="ECO:0000256" key="4">
    <source>
        <dbReference type="RuleBase" id="RU003345"/>
    </source>
</evidence>
<dbReference type="Pfam" id="PF01965">
    <property type="entry name" value="DJ-1_PfpI"/>
    <property type="match status" value="1"/>
</dbReference>
<gene>
    <name evidence="8" type="ORF">J3S04_28545</name>
</gene>
<evidence type="ECO:0000256" key="3">
    <source>
        <dbReference type="PROSITE-ProRule" id="PRU10007"/>
    </source>
</evidence>
<keyword evidence="9" id="KW-1185">Reference proteome</keyword>
<feature type="region of interest" description="Disordered" evidence="5">
    <location>
        <begin position="153"/>
        <end position="177"/>
    </location>
</feature>
<dbReference type="CDD" id="cd03141">
    <property type="entry name" value="GATase1_Hsp31_like"/>
    <property type="match status" value="1"/>
</dbReference>
<dbReference type="InterPro" id="IPR015590">
    <property type="entry name" value="Aldehyde_DH_dom"/>
</dbReference>
<dbReference type="InterPro" id="IPR029062">
    <property type="entry name" value="Class_I_gatase-like"/>
</dbReference>
<dbReference type="SUPFAM" id="SSF52317">
    <property type="entry name" value="Class I glutamine amidotransferase-like"/>
    <property type="match status" value="1"/>
</dbReference>
<dbReference type="PROSITE" id="PS00070">
    <property type="entry name" value="ALDEHYDE_DEHYDR_CYS"/>
    <property type="match status" value="1"/>
</dbReference>
<dbReference type="Gene3D" id="3.40.50.880">
    <property type="match status" value="1"/>
</dbReference>
<dbReference type="Gene3D" id="3.40.309.10">
    <property type="entry name" value="Aldehyde Dehydrogenase, Chain A, domain 2"/>
    <property type="match status" value="1"/>
</dbReference>
<keyword evidence="2 4" id="KW-0560">Oxidoreductase</keyword>
<dbReference type="Gene3D" id="3.40.605.10">
    <property type="entry name" value="Aldehyde Dehydrogenase, Chain A, domain 1"/>
    <property type="match status" value="1"/>
</dbReference>
<evidence type="ECO:0000259" key="6">
    <source>
        <dbReference type="Pfam" id="PF00171"/>
    </source>
</evidence>
<feature type="domain" description="DJ-1/PfpI" evidence="7">
    <location>
        <begin position="28"/>
        <end position="150"/>
    </location>
</feature>
<name>A0ABX7RNC8_9ACTN</name>
<feature type="domain" description="Aldehyde dehydrogenase" evidence="6">
    <location>
        <begin position="255"/>
        <end position="689"/>
    </location>
</feature>
<dbReference type="InterPro" id="IPR016160">
    <property type="entry name" value="Ald_DH_CS_CYS"/>
</dbReference>
<dbReference type="SUPFAM" id="SSF53720">
    <property type="entry name" value="ALDH-like"/>
    <property type="match status" value="1"/>
</dbReference>
<dbReference type="PANTHER" id="PTHR43570:SF16">
    <property type="entry name" value="ALDEHYDE DEHYDROGENASE TYPE III, ISOFORM Q"/>
    <property type="match status" value="1"/>
</dbReference>
<comment type="similarity">
    <text evidence="1 4">Belongs to the aldehyde dehydrogenase family.</text>
</comment>
<accession>A0ABX7RNC8</accession>
<dbReference type="PANTHER" id="PTHR43570">
    <property type="entry name" value="ALDEHYDE DEHYDROGENASE"/>
    <property type="match status" value="1"/>
</dbReference>
<evidence type="ECO:0000313" key="8">
    <source>
        <dbReference type="EMBL" id="QSY48916.1"/>
    </source>
</evidence>
<protein>
    <submittedName>
        <fullName evidence="8">Aldehyde dehydrogenase family protein</fullName>
    </submittedName>
</protein>
<proteinExistence type="inferred from homology"/>
<evidence type="ECO:0000256" key="2">
    <source>
        <dbReference type="ARBA" id="ARBA00023002"/>
    </source>
</evidence>
<dbReference type="InterPro" id="IPR016161">
    <property type="entry name" value="Ald_DH/histidinol_DH"/>
</dbReference>
<dbReference type="PROSITE" id="PS00687">
    <property type="entry name" value="ALDEHYDE_DEHYDR_GLU"/>
    <property type="match status" value="1"/>
</dbReference>
<dbReference type="EMBL" id="CP071595">
    <property type="protein sequence ID" value="QSY48916.1"/>
    <property type="molecule type" value="Genomic_DNA"/>
</dbReference>
<organism evidence="8 9">
    <name type="scientific">Streptomyces griseocarneus</name>
    <dbReference type="NCBI Taxonomy" id="51201"/>
    <lineage>
        <taxon>Bacteria</taxon>
        <taxon>Bacillati</taxon>
        <taxon>Actinomycetota</taxon>
        <taxon>Actinomycetes</taxon>
        <taxon>Kitasatosporales</taxon>
        <taxon>Streptomycetaceae</taxon>
        <taxon>Streptomyces</taxon>
    </lineage>
</organism>